<proteinExistence type="predicted"/>
<reference evidence="1 2" key="1">
    <citation type="submission" date="2017-04" db="EMBL/GenBank/DDBJ databases">
        <title>Complete Genome Sequence of Streptomyces gilvosporeus F607, a Capable Producer of Natamycin.</title>
        <authorList>
            <person name="Zong G."/>
            <person name="Zhong C."/>
            <person name="Fu J."/>
            <person name="Qin R."/>
            <person name="Cao G."/>
        </authorList>
    </citation>
    <scope>NUCLEOTIDE SEQUENCE [LARGE SCALE GENOMIC DNA]</scope>
    <source>
        <strain evidence="1 2">F607</strain>
    </source>
</reference>
<dbReference type="Pfam" id="PF13374">
    <property type="entry name" value="TPR_10"/>
    <property type="match status" value="1"/>
</dbReference>
<dbReference type="SUPFAM" id="SSF52540">
    <property type="entry name" value="P-loop containing nucleoside triphosphate hydrolases"/>
    <property type="match status" value="1"/>
</dbReference>
<dbReference type="InterPro" id="IPR011990">
    <property type="entry name" value="TPR-like_helical_dom_sf"/>
</dbReference>
<keyword evidence="2" id="KW-1185">Reference proteome</keyword>
<evidence type="ECO:0000313" key="1">
    <source>
        <dbReference type="EMBL" id="ARF59520.1"/>
    </source>
</evidence>
<gene>
    <name evidence="1" type="ORF">B1H19_17145</name>
</gene>
<accession>A0A1V0U375</accession>
<protein>
    <submittedName>
        <fullName evidence="1">Uncharacterized protein</fullName>
    </submittedName>
</protein>
<dbReference type="AlphaFoldDB" id="A0A1V0U375"/>
<dbReference type="SUPFAM" id="SSF81901">
    <property type="entry name" value="HCP-like"/>
    <property type="match status" value="1"/>
</dbReference>
<dbReference type="EMBL" id="CP020569">
    <property type="protein sequence ID" value="ARF59520.1"/>
    <property type="molecule type" value="Genomic_DNA"/>
</dbReference>
<name>A0A1V0U375_9ACTN</name>
<dbReference type="KEGG" id="sgv:B1H19_17145"/>
<dbReference type="Gene3D" id="1.25.40.10">
    <property type="entry name" value="Tetratricopeptide repeat domain"/>
    <property type="match status" value="1"/>
</dbReference>
<dbReference type="InterPro" id="IPR027417">
    <property type="entry name" value="P-loop_NTPase"/>
</dbReference>
<dbReference type="Proteomes" id="UP000192726">
    <property type="component" value="Chromosome"/>
</dbReference>
<organism evidence="1 2">
    <name type="scientific">Streptomyces gilvosporeus</name>
    <dbReference type="NCBI Taxonomy" id="553510"/>
    <lineage>
        <taxon>Bacteria</taxon>
        <taxon>Bacillati</taxon>
        <taxon>Actinomycetota</taxon>
        <taxon>Actinomycetes</taxon>
        <taxon>Kitasatosporales</taxon>
        <taxon>Streptomycetaceae</taxon>
        <taxon>Streptomyces</taxon>
    </lineage>
</organism>
<dbReference type="OrthoDB" id="4532668at2"/>
<dbReference type="STRING" id="553510.B1H19_17145"/>
<evidence type="ECO:0000313" key="2">
    <source>
        <dbReference type="Proteomes" id="UP000192726"/>
    </source>
</evidence>
<sequence>MVEMPSGTERSLSTSLIMWHVFLDSLLTRHPGAEDELRSILAELPPATGLPSAHDCRSVPGHSVLDVSNTIAGGTQGSVVQASSIGTVTIQTPPYPHSSLPDLQVCPKAKDVDLVSLGVRPARRESGRGPLPPYVTRDRDDELASAMARARERGGLVLVLGEPFAGKTRTALEAMAGELAGFRVYAPVRGADLRGLPMLLQGRSERHVVWLDDLDEHLGDGGLEPRLIAQLRALRVVVLATMRDDAYDEHRHTPYGRVLDLAHTVELAREWSPGERARLASEAARSGDPRLVDAVCSSGPEGVPAYLALGPLLWEEWWRARRADRHPRGHALVRAALDLARCGLDGPLPMELLLKVHEGYADVVGMNRESVADARAWAVARRYGLLRLLERVTGDTWRIAPFLLEAADRSGDLPPVDGQVWGCALEVARADAAYDFEEIAAQAAAAFERAADGGNSQALHNLGVLAQSLGDGEDAERWFRRAAEAGETQSAGRLGRMLAERGEGREAESFLETAAEAGDVGAAAVLGTLLRDRAEHWLTVAADRGSGEEDDDAVTF</sequence>